<proteinExistence type="predicted"/>
<dbReference type="PROSITE" id="PS50026">
    <property type="entry name" value="EGF_3"/>
    <property type="match status" value="3"/>
</dbReference>
<keyword evidence="4" id="KW-0106">Calcium</keyword>
<feature type="domain" description="EGF-like" evidence="8">
    <location>
        <begin position="41"/>
        <end position="81"/>
    </location>
</feature>
<dbReference type="PROSITE" id="PS00010">
    <property type="entry name" value="ASX_HYDROXYL"/>
    <property type="match status" value="3"/>
</dbReference>
<dbReference type="SUPFAM" id="SSF57196">
    <property type="entry name" value="EGF/Laminin"/>
    <property type="match status" value="2"/>
</dbReference>
<reference evidence="9" key="1">
    <citation type="submission" date="2025-08" db="UniProtKB">
        <authorList>
            <consortium name="Ensembl"/>
        </authorList>
    </citation>
    <scope>IDENTIFICATION</scope>
</reference>
<evidence type="ECO:0000259" key="8">
    <source>
        <dbReference type="PROSITE" id="PS50026"/>
    </source>
</evidence>
<dbReference type="PROSITE" id="PS00022">
    <property type="entry name" value="EGF_1"/>
    <property type="match status" value="1"/>
</dbReference>
<dbReference type="SMART" id="SM00179">
    <property type="entry name" value="EGF_CA"/>
    <property type="match status" value="5"/>
</dbReference>
<dbReference type="AlphaFoldDB" id="A0A8C4N8Z9"/>
<feature type="domain" description="EGF-like" evidence="8">
    <location>
        <begin position="387"/>
        <end position="423"/>
    </location>
</feature>
<dbReference type="InterPro" id="IPR009030">
    <property type="entry name" value="Growth_fac_rcpt_cys_sf"/>
</dbReference>
<reference evidence="9" key="2">
    <citation type="submission" date="2025-09" db="UniProtKB">
        <authorList>
            <consortium name="Ensembl"/>
        </authorList>
    </citation>
    <scope>IDENTIFICATION</scope>
</reference>
<organism evidence="9 10">
    <name type="scientific">Eptatretus burgeri</name>
    <name type="common">Inshore hagfish</name>
    <dbReference type="NCBI Taxonomy" id="7764"/>
    <lineage>
        <taxon>Eukaryota</taxon>
        <taxon>Metazoa</taxon>
        <taxon>Chordata</taxon>
        <taxon>Craniata</taxon>
        <taxon>Vertebrata</taxon>
        <taxon>Cyclostomata</taxon>
        <taxon>Myxini</taxon>
        <taxon>Myxiniformes</taxon>
        <taxon>Myxinidae</taxon>
        <taxon>Eptatretinae</taxon>
        <taxon>Eptatretus</taxon>
    </lineage>
</organism>
<dbReference type="Gene3D" id="2.60.120.290">
    <property type="entry name" value="Spermadhesin, CUB domain"/>
    <property type="match status" value="1"/>
</dbReference>
<dbReference type="Ensembl" id="ENSEBUT00000003566.1">
    <property type="protein sequence ID" value="ENSEBUP00000003201.1"/>
    <property type="gene ID" value="ENSEBUG00000002355.1"/>
</dbReference>
<dbReference type="Pfam" id="PF00008">
    <property type="entry name" value="EGF"/>
    <property type="match status" value="1"/>
</dbReference>
<sequence length="456" mass="50682">MAPAKVFSRTFADILSSALSIIWLPCRPCVYPFKCFVFPLDIDECQESSSLCPPESPCINTPGGYTCQCLAGYVFNGSTCEDMDECSFGKHRCNAQNSVCRNTKGSYHCVCAPGFTVEDGICIDVNECVEDNGGCLQLCSNNDGSYVCSCSPEFQVDPLDPHNCKEIVMCGGVQCDSRADCDRSNASAPHCLCRKGWAGNGITCYDVNECLDPCSCPEGTECRDLDGGFDCLCPPGYRNAGNSCVEELCSFTVIRSKQNISPHYCNLKAGFFLSPNWPNLYEVEQHVAWWLDLSYADGVQYSFVNFSTESKQDFFDIINSQALSYDHLLYQISGKTGSLQETNVLTESDHIDDTFTVRKPHVGDFITNRFISDRKSNGYFKVRFIKETDPCMSSPCQHGGTCTRKSGDFKCTCTEGYIGKFCENEVTQVLNLWCSEARCRDVHVTWNLNHASDLLR</sequence>
<protein>
    <recommendedName>
        <fullName evidence="8">EGF-like domain-containing protein</fullName>
    </recommendedName>
</protein>
<dbReference type="InterPro" id="IPR000152">
    <property type="entry name" value="EGF-type_Asp/Asn_hydroxyl_site"/>
</dbReference>
<keyword evidence="10" id="KW-1185">Reference proteome</keyword>
<evidence type="ECO:0000256" key="7">
    <source>
        <dbReference type="PROSITE-ProRule" id="PRU00076"/>
    </source>
</evidence>
<dbReference type="SUPFAM" id="SSF49854">
    <property type="entry name" value="Spermadhesin, CUB domain"/>
    <property type="match status" value="1"/>
</dbReference>
<evidence type="ECO:0000256" key="3">
    <source>
        <dbReference type="ARBA" id="ARBA00022737"/>
    </source>
</evidence>
<evidence type="ECO:0000256" key="4">
    <source>
        <dbReference type="ARBA" id="ARBA00022837"/>
    </source>
</evidence>
<keyword evidence="5 7" id="KW-1015">Disulfide bond</keyword>
<dbReference type="PANTHER" id="PTHR24039:SF28">
    <property type="entry name" value="EGF-LIKE DOMAIN-CONTAINING PROTEIN"/>
    <property type="match status" value="1"/>
</dbReference>
<dbReference type="InterPro" id="IPR018097">
    <property type="entry name" value="EGF_Ca-bd_CS"/>
</dbReference>
<dbReference type="Pfam" id="PF07645">
    <property type="entry name" value="EGF_CA"/>
    <property type="match status" value="4"/>
</dbReference>
<evidence type="ECO:0000256" key="6">
    <source>
        <dbReference type="ARBA" id="ARBA00023180"/>
    </source>
</evidence>
<evidence type="ECO:0000313" key="10">
    <source>
        <dbReference type="Proteomes" id="UP000694388"/>
    </source>
</evidence>
<dbReference type="InterPro" id="IPR001881">
    <property type="entry name" value="EGF-like_Ca-bd_dom"/>
</dbReference>
<keyword evidence="6" id="KW-0325">Glycoprotein</keyword>
<dbReference type="PANTHER" id="PTHR24039">
    <property type="entry name" value="FIBRILLIN-RELATED"/>
    <property type="match status" value="1"/>
</dbReference>
<dbReference type="GO" id="GO:0005509">
    <property type="term" value="F:calcium ion binding"/>
    <property type="evidence" value="ECO:0007669"/>
    <property type="project" value="InterPro"/>
</dbReference>
<dbReference type="InterPro" id="IPR000742">
    <property type="entry name" value="EGF"/>
</dbReference>
<name>A0A8C4N8Z9_EPTBU</name>
<evidence type="ECO:0000313" key="9">
    <source>
        <dbReference type="Ensembl" id="ENSEBUP00000003201.1"/>
    </source>
</evidence>
<dbReference type="SUPFAM" id="SSF57184">
    <property type="entry name" value="Growth factor receptor domain"/>
    <property type="match status" value="1"/>
</dbReference>
<dbReference type="FunFam" id="2.10.25.10:FF:000321">
    <property type="entry name" value="Protein delta homolog 1"/>
    <property type="match status" value="1"/>
</dbReference>
<dbReference type="Gene3D" id="2.10.25.10">
    <property type="entry name" value="Laminin"/>
    <property type="match status" value="6"/>
</dbReference>
<dbReference type="InterPro" id="IPR035914">
    <property type="entry name" value="Sperma_CUB_dom_sf"/>
</dbReference>
<comment type="caution">
    <text evidence="7">Lacks conserved residue(s) required for the propagation of feature annotation.</text>
</comment>
<keyword evidence="3" id="KW-0677">Repeat</keyword>
<dbReference type="CDD" id="cd00054">
    <property type="entry name" value="EGF_CA"/>
    <property type="match status" value="4"/>
</dbReference>
<feature type="domain" description="EGF-like" evidence="8">
    <location>
        <begin position="82"/>
        <end position="121"/>
    </location>
</feature>
<dbReference type="PROSITE" id="PS01187">
    <property type="entry name" value="EGF_CA"/>
    <property type="match status" value="1"/>
</dbReference>
<dbReference type="FunFam" id="2.10.25.10:FF:000038">
    <property type="entry name" value="Fibrillin 2"/>
    <property type="match status" value="1"/>
</dbReference>
<dbReference type="FunFam" id="2.10.25.10:FF:000506">
    <property type="entry name" value="Adhesion G protein-coupled receptor E1"/>
    <property type="match status" value="1"/>
</dbReference>
<evidence type="ECO:0000256" key="2">
    <source>
        <dbReference type="ARBA" id="ARBA00022729"/>
    </source>
</evidence>
<dbReference type="PROSITE" id="PS01186">
    <property type="entry name" value="EGF_2"/>
    <property type="match status" value="4"/>
</dbReference>
<dbReference type="GeneTree" id="ENSGT00940000164251"/>
<evidence type="ECO:0000256" key="5">
    <source>
        <dbReference type="ARBA" id="ARBA00023157"/>
    </source>
</evidence>
<keyword evidence="1 7" id="KW-0245">EGF-like domain</keyword>
<dbReference type="Proteomes" id="UP000694388">
    <property type="component" value="Unplaced"/>
</dbReference>
<dbReference type="InterPro" id="IPR049883">
    <property type="entry name" value="NOTCH1_EGF-like"/>
</dbReference>
<feature type="disulfide bond" evidence="7">
    <location>
        <begin position="413"/>
        <end position="422"/>
    </location>
</feature>
<keyword evidence="2" id="KW-0732">Signal</keyword>
<dbReference type="SMART" id="SM00181">
    <property type="entry name" value="EGF"/>
    <property type="match status" value="6"/>
</dbReference>
<evidence type="ECO:0000256" key="1">
    <source>
        <dbReference type="ARBA" id="ARBA00022536"/>
    </source>
</evidence>
<accession>A0A8C4N8Z9</accession>